<evidence type="ECO:0000256" key="7">
    <source>
        <dbReference type="ARBA" id="ARBA00047943"/>
    </source>
</evidence>
<sequence length="410" mass="45310">MRFVSVAIIVATSSNVEAFRSVPTFSRPASSLSVATDPDKLLFETTRKQVQDYYGQTLQTSDDLATNACCTAGAPPTYIQECLNRINPTTLKKYYGCGLCLPSYDLEGCSVLDLGCGAGRDVYIASQLVGKEGRVVGVDMTPEQLETAKDYQDYHSEKFGFANTEFHQGYLESLDDIDALEKESFDVIISNCVINLCTDKPAVLKACYDLLKPGGELYFSDVYANRRVPETLQKNPLLWGECLSGALYWNDFQNMAKQAGFNDPRLVEDAPITVESKKVQNMIDSEGHSSIKFFSATYRLFKMPELEPACEDFGQAVIYKGTLPRAESGWLLDKHHYFEAGRIHPVCGNTWFMLKNRNLADHFDFVGDFSRHYGIFEGCGSSLPYDLQPASTGKGTSIESNSSGNGGGCC</sequence>
<evidence type="ECO:0000256" key="4">
    <source>
        <dbReference type="ARBA" id="ARBA00034521"/>
    </source>
</evidence>
<organism evidence="10 11">
    <name type="scientific">Phaeodactylum tricornutum (strain CCAP 1055/1)</name>
    <dbReference type="NCBI Taxonomy" id="556484"/>
    <lineage>
        <taxon>Eukaryota</taxon>
        <taxon>Sar</taxon>
        <taxon>Stramenopiles</taxon>
        <taxon>Ochrophyta</taxon>
        <taxon>Bacillariophyta</taxon>
        <taxon>Bacillariophyceae</taxon>
        <taxon>Bacillariophycidae</taxon>
        <taxon>Naviculales</taxon>
        <taxon>Phaeodactylaceae</taxon>
        <taxon>Phaeodactylum</taxon>
    </lineage>
</organism>
<reference evidence="11" key="2">
    <citation type="submission" date="2008-08" db="EMBL/GenBank/DDBJ databases">
        <authorList>
            <consortium name="Diatom Consortium"/>
            <person name="Grigoriev I."/>
            <person name="Grimwood J."/>
            <person name="Kuo A."/>
            <person name="Otillar R.P."/>
            <person name="Salamov A."/>
            <person name="Detter J.C."/>
            <person name="Lindquist E."/>
            <person name="Shapiro H."/>
            <person name="Lucas S."/>
            <person name="Glavina del Rio T."/>
            <person name="Pitluck S."/>
            <person name="Rokhsar D."/>
            <person name="Bowler C."/>
        </authorList>
    </citation>
    <scope>GENOME REANNOTATION</scope>
    <source>
        <strain evidence="11">CCAP 1055/1</strain>
    </source>
</reference>
<dbReference type="Pfam" id="PF13847">
    <property type="entry name" value="Methyltransf_31"/>
    <property type="match status" value="1"/>
</dbReference>
<comment type="catalytic activity">
    <reaction evidence="7">
        <text>arsenic triglutathione + 2 [thioredoxin]-dithiol + 2 S-adenosyl-L-methionine + H2O = dimethylarsinous acid + 2 [thioredoxin]-disulfide + 3 glutathione + 2 S-adenosyl-L-homocysteine + 2 H(+)</text>
        <dbReference type="Rhea" id="RHEA:69464"/>
        <dbReference type="Rhea" id="RHEA-COMP:10698"/>
        <dbReference type="Rhea" id="RHEA-COMP:10700"/>
        <dbReference type="ChEBI" id="CHEBI:15377"/>
        <dbReference type="ChEBI" id="CHEBI:15378"/>
        <dbReference type="ChEBI" id="CHEBI:23808"/>
        <dbReference type="ChEBI" id="CHEBI:29950"/>
        <dbReference type="ChEBI" id="CHEBI:50058"/>
        <dbReference type="ChEBI" id="CHEBI:57856"/>
        <dbReference type="ChEBI" id="CHEBI:57925"/>
        <dbReference type="ChEBI" id="CHEBI:59789"/>
        <dbReference type="ChEBI" id="CHEBI:183640"/>
        <dbReference type="EC" id="2.1.1.137"/>
    </reaction>
</comment>
<evidence type="ECO:0000256" key="2">
    <source>
        <dbReference type="ARBA" id="ARBA00022691"/>
    </source>
</evidence>
<dbReference type="OrthoDB" id="8300214at2759"/>
<keyword evidence="2" id="KW-0949">S-adenosyl-L-methionine</keyword>
<keyword evidence="11" id="KW-1185">Reference proteome</keyword>
<comment type="catalytic activity">
    <reaction evidence="8">
        <text>arsenic triglutathione + 3 [thioredoxin]-dithiol + 3 S-adenosyl-L-methionine = trimethylarsine + 3 [thioredoxin]-disulfide + 3 glutathione + 3 S-adenosyl-L-homocysteine + 3 H(+)</text>
        <dbReference type="Rhea" id="RHEA:69432"/>
        <dbReference type="Rhea" id="RHEA-COMP:10698"/>
        <dbReference type="Rhea" id="RHEA-COMP:10700"/>
        <dbReference type="ChEBI" id="CHEBI:15378"/>
        <dbReference type="ChEBI" id="CHEBI:27130"/>
        <dbReference type="ChEBI" id="CHEBI:29950"/>
        <dbReference type="ChEBI" id="CHEBI:50058"/>
        <dbReference type="ChEBI" id="CHEBI:57856"/>
        <dbReference type="ChEBI" id="CHEBI:57925"/>
        <dbReference type="ChEBI" id="CHEBI:59789"/>
        <dbReference type="ChEBI" id="CHEBI:183640"/>
        <dbReference type="EC" id="2.1.1.137"/>
    </reaction>
</comment>
<dbReference type="InterPro" id="IPR025714">
    <property type="entry name" value="Methyltranfer_dom"/>
</dbReference>
<dbReference type="Proteomes" id="UP000000759">
    <property type="component" value="Chromosome 20"/>
</dbReference>
<proteinExistence type="inferred from homology"/>
<evidence type="ECO:0000256" key="8">
    <source>
        <dbReference type="ARBA" id="ARBA00048428"/>
    </source>
</evidence>
<dbReference type="GeneID" id="7195379"/>
<dbReference type="EC" id="2.1.1.137" evidence="4"/>
<dbReference type="RefSeq" id="XP_002183586.1">
    <property type="nucleotide sequence ID" value="XM_002183550.1"/>
</dbReference>
<reference evidence="10 11" key="1">
    <citation type="journal article" date="2008" name="Nature">
        <title>The Phaeodactylum genome reveals the evolutionary history of diatom genomes.</title>
        <authorList>
            <person name="Bowler C."/>
            <person name="Allen A.E."/>
            <person name="Badger J.H."/>
            <person name="Grimwood J."/>
            <person name="Jabbari K."/>
            <person name="Kuo A."/>
            <person name="Maheswari U."/>
            <person name="Martens C."/>
            <person name="Maumus F."/>
            <person name="Otillar R.P."/>
            <person name="Rayko E."/>
            <person name="Salamov A."/>
            <person name="Vandepoele K."/>
            <person name="Beszteri B."/>
            <person name="Gruber A."/>
            <person name="Heijde M."/>
            <person name="Katinka M."/>
            <person name="Mock T."/>
            <person name="Valentin K."/>
            <person name="Verret F."/>
            <person name="Berges J.A."/>
            <person name="Brownlee C."/>
            <person name="Cadoret J.P."/>
            <person name="Chiovitti A."/>
            <person name="Choi C.J."/>
            <person name="Coesel S."/>
            <person name="De Martino A."/>
            <person name="Detter J.C."/>
            <person name="Durkin C."/>
            <person name="Falciatore A."/>
            <person name="Fournet J."/>
            <person name="Haruta M."/>
            <person name="Huysman M.J."/>
            <person name="Jenkins B.D."/>
            <person name="Jiroutova K."/>
            <person name="Jorgensen R.E."/>
            <person name="Joubert Y."/>
            <person name="Kaplan A."/>
            <person name="Kroger N."/>
            <person name="Kroth P.G."/>
            <person name="La Roche J."/>
            <person name="Lindquist E."/>
            <person name="Lommer M."/>
            <person name="Martin-Jezequel V."/>
            <person name="Lopez P.J."/>
            <person name="Lucas S."/>
            <person name="Mangogna M."/>
            <person name="McGinnis K."/>
            <person name="Medlin L.K."/>
            <person name="Montsant A."/>
            <person name="Oudot-Le Secq M.P."/>
            <person name="Napoli C."/>
            <person name="Obornik M."/>
            <person name="Parker M.S."/>
            <person name="Petit J.L."/>
            <person name="Porcel B.M."/>
            <person name="Poulsen N."/>
            <person name="Robison M."/>
            <person name="Rychlewski L."/>
            <person name="Rynearson T.A."/>
            <person name="Schmutz J."/>
            <person name="Shapiro H."/>
            <person name="Siaut M."/>
            <person name="Stanley M."/>
            <person name="Sussman M.R."/>
            <person name="Taylor A.R."/>
            <person name="Vardi A."/>
            <person name="von Dassow P."/>
            <person name="Vyverman W."/>
            <person name="Willis A."/>
            <person name="Wyrwicz L.S."/>
            <person name="Rokhsar D.S."/>
            <person name="Weissenbach J."/>
            <person name="Armbrust E.V."/>
            <person name="Green B.R."/>
            <person name="Van de Peer Y."/>
            <person name="Grigoriev I.V."/>
        </authorList>
    </citation>
    <scope>NUCLEOTIDE SEQUENCE [LARGE SCALE GENOMIC DNA]</scope>
    <source>
        <strain evidence="10 11">CCAP 1055/1</strain>
    </source>
</reference>
<dbReference type="EMBL" id="CM000622">
    <property type="protein sequence ID" value="EEC44768.1"/>
    <property type="molecule type" value="Genomic_DNA"/>
</dbReference>
<dbReference type="KEGG" id="pti:PHATRDRAFT_39627"/>
<dbReference type="STRING" id="556484.B7G968"/>
<dbReference type="PANTHER" id="PTHR43675">
    <property type="entry name" value="ARSENITE METHYLTRANSFERASE"/>
    <property type="match status" value="1"/>
</dbReference>
<dbReference type="HOGENOM" id="CLU_052868_0_0_1"/>
<evidence type="ECO:0000256" key="1">
    <source>
        <dbReference type="ARBA" id="ARBA00022679"/>
    </source>
</evidence>
<dbReference type="AlphaFoldDB" id="B7G968"/>
<evidence type="ECO:0000256" key="6">
    <source>
        <dbReference type="ARBA" id="ARBA00047941"/>
    </source>
</evidence>
<dbReference type="InterPro" id="IPR026669">
    <property type="entry name" value="Arsenite_MeTrfase-like"/>
</dbReference>
<dbReference type="SUPFAM" id="SSF53335">
    <property type="entry name" value="S-adenosyl-L-methionine-dependent methyltransferases"/>
    <property type="match status" value="1"/>
</dbReference>
<dbReference type="eggNOG" id="ENOG502QQD6">
    <property type="taxonomic scope" value="Eukaryota"/>
</dbReference>
<comment type="similarity">
    <text evidence="3">Belongs to the methyltransferase superfamily. Arsenite methyltransferase family.</text>
</comment>
<evidence type="ECO:0000259" key="9">
    <source>
        <dbReference type="Pfam" id="PF13847"/>
    </source>
</evidence>
<feature type="domain" description="Methyltransferase" evidence="9">
    <location>
        <begin position="107"/>
        <end position="260"/>
    </location>
</feature>
<evidence type="ECO:0000256" key="5">
    <source>
        <dbReference type="ARBA" id="ARBA00034545"/>
    </source>
</evidence>
<evidence type="ECO:0000256" key="3">
    <source>
        <dbReference type="ARBA" id="ARBA00034487"/>
    </source>
</evidence>
<accession>B7G968</accession>
<evidence type="ECO:0000313" key="10">
    <source>
        <dbReference type="EMBL" id="EEC44768.1"/>
    </source>
</evidence>
<keyword evidence="1" id="KW-0808">Transferase</keyword>
<dbReference type="Gene3D" id="3.40.5.100">
    <property type="match status" value="1"/>
</dbReference>
<comment type="catalytic activity">
    <reaction evidence="6">
        <text>arsenic triglutathione + [thioredoxin]-dithiol + S-adenosyl-L-methionine + 2 H2O = methylarsonous acid + [thioredoxin]-disulfide + 3 glutathione + S-adenosyl-L-homocysteine + H(+)</text>
        <dbReference type="Rhea" id="RHEA:69460"/>
        <dbReference type="Rhea" id="RHEA-COMP:10698"/>
        <dbReference type="Rhea" id="RHEA-COMP:10700"/>
        <dbReference type="ChEBI" id="CHEBI:15377"/>
        <dbReference type="ChEBI" id="CHEBI:15378"/>
        <dbReference type="ChEBI" id="CHEBI:17826"/>
        <dbReference type="ChEBI" id="CHEBI:29950"/>
        <dbReference type="ChEBI" id="CHEBI:50058"/>
        <dbReference type="ChEBI" id="CHEBI:57856"/>
        <dbReference type="ChEBI" id="CHEBI:57925"/>
        <dbReference type="ChEBI" id="CHEBI:59789"/>
        <dbReference type="ChEBI" id="CHEBI:183640"/>
        <dbReference type="EC" id="2.1.1.137"/>
    </reaction>
</comment>
<evidence type="ECO:0000313" key="11">
    <source>
        <dbReference type="Proteomes" id="UP000000759"/>
    </source>
</evidence>
<dbReference type="Gene3D" id="3.40.50.150">
    <property type="entry name" value="Vaccinia Virus protein VP39"/>
    <property type="match status" value="1"/>
</dbReference>
<gene>
    <name evidence="10" type="ORF">PHATRDRAFT_39627</name>
</gene>
<name>B7G968_PHATC</name>
<protein>
    <recommendedName>
        <fullName evidence="5">Arsenite methyltransferase</fullName>
        <ecNumber evidence="4">2.1.1.137</ecNumber>
    </recommendedName>
</protein>
<dbReference type="InParanoid" id="B7G968"/>
<dbReference type="GO" id="GO:0030791">
    <property type="term" value="F:arsenite methyltransferase activity"/>
    <property type="evidence" value="ECO:0007669"/>
    <property type="project" value="UniProtKB-EC"/>
</dbReference>
<dbReference type="PANTHER" id="PTHR43675:SF8">
    <property type="entry name" value="ARSENITE METHYLTRANSFERASE"/>
    <property type="match status" value="1"/>
</dbReference>
<dbReference type="CDD" id="cd02440">
    <property type="entry name" value="AdoMet_MTases"/>
    <property type="match status" value="1"/>
</dbReference>
<dbReference type="InterPro" id="IPR029063">
    <property type="entry name" value="SAM-dependent_MTases_sf"/>
</dbReference>
<dbReference type="PaxDb" id="2850-Phatr39627"/>